<feature type="compositionally biased region" description="Basic and acidic residues" evidence="1">
    <location>
        <begin position="66"/>
        <end position="76"/>
    </location>
</feature>
<keyword evidence="2" id="KW-0812">Transmembrane</keyword>
<accession>A0A1Y5I411</accession>
<dbReference type="EMBL" id="KZ155825">
    <property type="protein sequence ID" value="OUS44246.1"/>
    <property type="molecule type" value="Genomic_DNA"/>
</dbReference>
<protein>
    <submittedName>
        <fullName evidence="3">Uncharacterized protein</fullName>
    </submittedName>
</protein>
<feature type="region of interest" description="Disordered" evidence="1">
    <location>
        <begin position="56"/>
        <end position="76"/>
    </location>
</feature>
<dbReference type="AlphaFoldDB" id="A0A1Y5I411"/>
<sequence>MGPTTGSYRAYVAGAIILWAGALQAHVWSLPEHDLKKLRGAAATSASASVSPVSSFAGRWMGTRDGGSDGRMERDG</sequence>
<evidence type="ECO:0000256" key="1">
    <source>
        <dbReference type="SAM" id="MobiDB-lite"/>
    </source>
</evidence>
<feature type="transmembrane region" description="Helical" evidence="2">
    <location>
        <begin position="12"/>
        <end position="30"/>
    </location>
</feature>
<reference evidence="3" key="1">
    <citation type="submission" date="2017-04" db="EMBL/GenBank/DDBJ databases">
        <title>Population genomics of picophytoplankton unveils novel chromosome hypervariability.</title>
        <authorList>
            <consortium name="DOE Joint Genome Institute"/>
            <person name="Blanc-Mathieu R."/>
            <person name="Krasovec M."/>
            <person name="Hebrard M."/>
            <person name="Yau S."/>
            <person name="Desgranges E."/>
            <person name="Martin J."/>
            <person name="Schackwitz W."/>
            <person name="Kuo A."/>
            <person name="Salin G."/>
            <person name="Donnadieu C."/>
            <person name="Desdevises Y."/>
            <person name="Sanchez-Ferandin S."/>
            <person name="Moreau H."/>
            <person name="Rivals E."/>
            <person name="Grigoriev I.V."/>
            <person name="Grimsley N."/>
            <person name="Eyre-Walker A."/>
            <person name="Piganeau G."/>
        </authorList>
    </citation>
    <scope>NUCLEOTIDE SEQUENCE [LARGE SCALE GENOMIC DNA]</scope>
    <source>
        <strain evidence="3">RCC 1115</strain>
    </source>
</reference>
<organism evidence="3">
    <name type="scientific">Ostreococcus tauri</name>
    <name type="common">Marine green alga</name>
    <dbReference type="NCBI Taxonomy" id="70448"/>
    <lineage>
        <taxon>Eukaryota</taxon>
        <taxon>Viridiplantae</taxon>
        <taxon>Chlorophyta</taxon>
        <taxon>Mamiellophyceae</taxon>
        <taxon>Mamiellales</taxon>
        <taxon>Bathycoccaceae</taxon>
        <taxon>Ostreococcus</taxon>
    </lineage>
</organism>
<gene>
    <name evidence="3" type="ORF">BE221DRAFT_193694</name>
</gene>
<proteinExistence type="predicted"/>
<dbReference type="Proteomes" id="UP000195557">
    <property type="component" value="Unassembled WGS sequence"/>
</dbReference>
<keyword evidence="2" id="KW-1133">Transmembrane helix</keyword>
<name>A0A1Y5I411_OSTTA</name>
<evidence type="ECO:0000256" key="2">
    <source>
        <dbReference type="SAM" id="Phobius"/>
    </source>
</evidence>
<keyword evidence="2" id="KW-0472">Membrane</keyword>
<evidence type="ECO:0000313" key="3">
    <source>
        <dbReference type="EMBL" id="OUS44246.1"/>
    </source>
</evidence>